<feature type="domain" description="DUF1648" evidence="2">
    <location>
        <begin position="13"/>
        <end position="52"/>
    </location>
</feature>
<dbReference type="InterPro" id="IPR026272">
    <property type="entry name" value="SdpI"/>
</dbReference>
<evidence type="ECO:0000313" key="3">
    <source>
        <dbReference type="EMBL" id="BDT60017.1"/>
    </source>
</evidence>
<dbReference type="EMBL" id="AP026966">
    <property type="protein sequence ID" value="BDT60017.1"/>
    <property type="molecule type" value="Genomic_DNA"/>
</dbReference>
<organism evidence="3 4">
    <name type="scientific">Massilia varians</name>
    <dbReference type="NCBI Taxonomy" id="457921"/>
    <lineage>
        <taxon>Bacteria</taxon>
        <taxon>Pseudomonadati</taxon>
        <taxon>Pseudomonadota</taxon>
        <taxon>Betaproteobacteria</taxon>
        <taxon>Burkholderiales</taxon>
        <taxon>Oxalobacteraceae</taxon>
        <taxon>Telluria group</taxon>
        <taxon>Massilia</taxon>
    </lineage>
</organism>
<keyword evidence="1" id="KW-0812">Transmembrane</keyword>
<feature type="transmembrane region" description="Helical" evidence="1">
    <location>
        <begin position="116"/>
        <end position="133"/>
    </location>
</feature>
<evidence type="ECO:0000256" key="1">
    <source>
        <dbReference type="SAM" id="Phobius"/>
    </source>
</evidence>
<evidence type="ECO:0000313" key="4">
    <source>
        <dbReference type="Proteomes" id="UP001163336"/>
    </source>
</evidence>
<proteinExistence type="predicted"/>
<evidence type="ECO:0000259" key="2">
    <source>
        <dbReference type="Pfam" id="PF07853"/>
    </source>
</evidence>
<dbReference type="InterPro" id="IPR012867">
    <property type="entry name" value="DUF1648"/>
</dbReference>
<dbReference type="RefSeq" id="WP_281908974.1">
    <property type="nucleotide sequence ID" value="NZ_AP026966.1"/>
</dbReference>
<sequence>MKKRFILVCLAALLLVLGMVAAIYPELPARVPMHWNAGGEIDGWGERHMLLIHSAFMVGVAALWLVLPRISPQHFAVDGFDRTWWFSGMLMVCLIAYLQCVHLWAAYRPGFPMERAVLGGLGLLFVLLGNVMGKVRRNFWLGIRTPWTLANERVWYATHRLAAKSMVAGGLPPLLAAFGVLPGVVAVVAMLASALVPVVFSLIYYKRLERAGTLEA</sequence>
<accession>A0ABN6TCR8</accession>
<keyword evidence="4" id="KW-1185">Reference proteome</keyword>
<keyword evidence="1" id="KW-1133">Transmembrane helix</keyword>
<gene>
    <name evidence="3" type="ORF">MasN3_35110</name>
</gene>
<keyword evidence="1" id="KW-0472">Membrane</keyword>
<dbReference type="PANTHER" id="PTHR37810">
    <property type="entry name" value="IMMUNITY PROTEIN SDPI"/>
    <property type="match status" value="1"/>
</dbReference>
<dbReference type="Pfam" id="PF07853">
    <property type="entry name" value="DUF1648"/>
    <property type="match status" value="1"/>
</dbReference>
<dbReference type="PIRSF" id="PIRSF038959">
    <property type="entry name" value="SdpI"/>
    <property type="match status" value="1"/>
</dbReference>
<reference evidence="3" key="1">
    <citation type="submission" date="2022-11" db="EMBL/GenBank/DDBJ databases">
        <title>Isolation and characterization of PLA-degrading bacterium Massilia sp. from Antarctic soil.</title>
        <authorList>
            <person name="Sato K."/>
            <person name="Gomez-Fuentes C."/>
            <person name="Ahmad S.A."/>
            <person name="Zulkharnain A."/>
        </authorList>
    </citation>
    <scope>NUCLEOTIDE SEQUENCE</scope>
    <source>
        <strain evidence="3">N-3</strain>
    </source>
</reference>
<feature type="transmembrane region" description="Helical" evidence="1">
    <location>
        <begin position="83"/>
        <end position="104"/>
    </location>
</feature>
<dbReference type="Proteomes" id="UP001163336">
    <property type="component" value="Chromosome"/>
</dbReference>
<feature type="transmembrane region" description="Helical" evidence="1">
    <location>
        <begin position="50"/>
        <end position="71"/>
    </location>
</feature>
<protein>
    <recommendedName>
        <fullName evidence="2">DUF1648 domain-containing protein</fullName>
    </recommendedName>
</protein>
<name>A0ABN6TCR8_9BURK</name>
<dbReference type="Pfam" id="PF13630">
    <property type="entry name" value="SdpI"/>
    <property type="match status" value="1"/>
</dbReference>
<feature type="transmembrane region" description="Helical" evidence="1">
    <location>
        <begin position="184"/>
        <end position="205"/>
    </location>
</feature>
<dbReference type="InterPro" id="IPR025962">
    <property type="entry name" value="SdpI/YhfL"/>
</dbReference>
<feature type="transmembrane region" description="Helical" evidence="1">
    <location>
        <begin position="154"/>
        <end position="178"/>
    </location>
</feature>
<dbReference type="PANTHER" id="PTHR37810:SF5">
    <property type="entry name" value="IMMUNITY PROTEIN SDPI"/>
    <property type="match status" value="1"/>
</dbReference>